<dbReference type="OrthoDB" id="18472at2759"/>
<reference evidence="14 15" key="1">
    <citation type="journal article" date="2011" name="Science">
        <title>Comparative functional genomics of the fission yeasts.</title>
        <authorList>
            <person name="Rhind N."/>
            <person name="Chen Z."/>
            <person name="Yassour M."/>
            <person name="Thompson D.A."/>
            <person name="Haas B.J."/>
            <person name="Habib N."/>
            <person name="Wapinski I."/>
            <person name="Roy S."/>
            <person name="Lin M.F."/>
            <person name="Heiman D.I."/>
            <person name="Young S.K."/>
            <person name="Furuya K."/>
            <person name="Guo Y."/>
            <person name="Pidoux A."/>
            <person name="Chen H.M."/>
            <person name="Robbertse B."/>
            <person name="Goldberg J.M."/>
            <person name="Aoki K."/>
            <person name="Bayne E.H."/>
            <person name="Berlin A.M."/>
            <person name="Desjardins C.A."/>
            <person name="Dobbs E."/>
            <person name="Dukaj L."/>
            <person name="Fan L."/>
            <person name="FitzGerald M.G."/>
            <person name="French C."/>
            <person name="Gujja S."/>
            <person name="Hansen K."/>
            <person name="Keifenheim D."/>
            <person name="Levin J.Z."/>
            <person name="Mosher R.A."/>
            <person name="Mueller C.A."/>
            <person name="Pfiffner J."/>
            <person name="Priest M."/>
            <person name="Russ C."/>
            <person name="Smialowska A."/>
            <person name="Swoboda P."/>
            <person name="Sykes S.M."/>
            <person name="Vaughn M."/>
            <person name="Vengrova S."/>
            <person name="Yoder R."/>
            <person name="Zeng Q."/>
            <person name="Allshire R."/>
            <person name="Baulcombe D."/>
            <person name="Birren B.W."/>
            <person name="Brown W."/>
            <person name="Ekwall K."/>
            <person name="Kellis M."/>
            <person name="Leatherwood J."/>
            <person name="Levin H."/>
            <person name="Margalit H."/>
            <person name="Martienssen R."/>
            <person name="Nieduszynski C.A."/>
            <person name="Spatafora J.W."/>
            <person name="Friedman N."/>
            <person name="Dalgaard J.Z."/>
            <person name="Baumann P."/>
            <person name="Niki H."/>
            <person name="Regev A."/>
            <person name="Nusbaum C."/>
        </authorList>
    </citation>
    <scope>NUCLEOTIDE SEQUENCE [LARGE SCALE GENOMIC DNA]</scope>
    <source>
        <strain evidence="15">OY26 / ATCC MYA-4695 / CBS 11777 / NBRC 106824 / NRRL Y48691</strain>
    </source>
</reference>
<keyword evidence="2" id="KW-0723">Serine/threonine-protein kinase</keyword>
<evidence type="ECO:0000259" key="12">
    <source>
        <dbReference type="PROSITE" id="PS50011"/>
    </source>
</evidence>
<dbReference type="Pfam" id="PF00069">
    <property type="entry name" value="Pkinase"/>
    <property type="match status" value="1"/>
</dbReference>
<dbReference type="PROSITE" id="PS00108">
    <property type="entry name" value="PROTEIN_KINASE_ST"/>
    <property type="match status" value="1"/>
</dbReference>
<dbReference type="GeneID" id="25036324"/>
<dbReference type="InterPro" id="IPR008271">
    <property type="entry name" value="Ser/Thr_kinase_AS"/>
</dbReference>
<keyword evidence="5 10" id="KW-0547">Nucleotide-binding</keyword>
<dbReference type="Proteomes" id="UP000015464">
    <property type="component" value="Unassembled WGS sequence"/>
</dbReference>
<dbReference type="GO" id="GO:1902854">
    <property type="term" value="P:positive regulation of nuclear migration during mitotic telophase"/>
    <property type="evidence" value="ECO:0007669"/>
    <property type="project" value="EnsemblFungi"/>
</dbReference>
<dbReference type="GO" id="GO:0044878">
    <property type="term" value="P:mitotic cytokinesis checkpoint signaling"/>
    <property type="evidence" value="ECO:0007669"/>
    <property type="project" value="EnsemblFungi"/>
</dbReference>
<dbReference type="SUPFAM" id="SSF56112">
    <property type="entry name" value="Protein kinase-like (PK-like)"/>
    <property type="match status" value="1"/>
</dbReference>
<dbReference type="GO" id="GO:0010971">
    <property type="term" value="P:positive regulation of G2/M transition of mitotic cell cycle"/>
    <property type="evidence" value="ECO:0007669"/>
    <property type="project" value="EnsemblFungi"/>
</dbReference>
<dbReference type="SMART" id="SM00133">
    <property type="entry name" value="S_TK_X"/>
    <property type="match status" value="1"/>
</dbReference>
<feature type="domain" description="AGC-kinase C-terminal" evidence="13">
    <location>
        <begin position="503"/>
        <end position="583"/>
    </location>
</feature>
<dbReference type="GO" id="GO:0034973">
    <property type="term" value="C:Sid2-Mob1 complex"/>
    <property type="evidence" value="ECO:0007669"/>
    <property type="project" value="EnsemblFungi"/>
</dbReference>
<dbReference type="CDD" id="cd05600">
    <property type="entry name" value="STKc_Sid2p_like"/>
    <property type="match status" value="1"/>
</dbReference>
<dbReference type="InterPro" id="IPR050236">
    <property type="entry name" value="Ser_Thr_kinase_AGC"/>
</dbReference>
<dbReference type="EMBL" id="KE546989">
    <property type="protein sequence ID" value="EPY52679.1"/>
    <property type="molecule type" value="Genomic_DNA"/>
</dbReference>
<evidence type="ECO:0000256" key="6">
    <source>
        <dbReference type="ARBA" id="ARBA00022777"/>
    </source>
</evidence>
<dbReference type="FunFam" id="1.10.510.10:FF:000319">
    <property type="entry name" value="Non-specific serine/threonine protein kinase"/>
    <property type="match status" value="1"/>
</dbReference>
<evidence type="ECO:0000256" key="2">
    <source>
        <dbReference type="ARBA" id="ARBA00022527"/>
    </source>
</evidence>
<dbReference type="InterPro" id="IPR017441">
    <property type="entry name" value="Protein_kinase_ATP_BS"/>
</dbReference>
<dbReference type="InterPro" id="IPR000719">
    <property type="entry name" value="Prot_kinase_dom"/>
</dbReference>
<evidence type="ECO:0000256" key="9">
    <source>
        <dbReference type="ARBA" id="ARBA00048679"/>
    </source>
</evidence>
<feature type="region of interest" description="Disordered" evidence="11">
    <location>
        <begin position="29"/>
        <end position="104"/>
    </location>
</feature>
<dbReference type="PANTHER" id="PTHR24356">
    <property type="entry name" value="SERINE/THREONINE-PROTEIN KINASE"/>
    <property type="match status" value="1"/>
</dbReference>
<feature type="region of interest" description="Disordered" evidence="11">
    <location>
        <begin position="580"/>
        <end position="600"/>
    </location>
</feature>
<dbReference type="GO" id="GO:1905758">
    <property type="term" value="P:positive regulation of primary cell septum biogenesis"/>
    <property type="evidence" value="ECO:0007669"/>
    <property type="project" value="EnsemblFungi"/>
</dbReference>
<gene>
    <name evidence="14" type="ORF">SPOG_02000</name>
</gene>
<dbReference type="OMA" id="KLRVDQF"/>
<feature type="binding site" evidence="10">
    <location>
        <position position="231"/>
    </location>
    <ligand>
        <name>ATP</name>
        <dbReference type="ChEBI" id="CHEBI:30616"/>
    </ligand>
</feature>
<dbReference type="PROSITE" id="PS50011">
    <property type="entry name" value="PROTEIN_KINASE_DOM"/>
    <property type="match status" value="1"/>
</dbReference>
<dbReference type="GO" id="GO:1903501">
    <property type="term" value="P:positive regulation of mitotic actomyosin contractile ring assembly"/>
    <property type="evidence" value="ECO:0007669"/>
    <property type="project" value="EnsemblFungi"/>
</dbReference>
<evidence type="ECO:0000256" key="4">
    <source>
        <dbReference type="ARBA" id="ARBA00022679"/>
    </source>
</evidence>
<dbReference type="RefSeq" id="XP_013022558.1">
    <property type="nucleotide sequence ID" value="XM_013167104.1"/>
</dbReference>
<evidence type="ECO:0000313" key="15">
    <source>
        <dbReference type="Proteomes" id="UP000015464"/>
    </source>
</evidence>
<evidence type="ECO:0000256" key="8">
    <source>
        <dbReference type="ARBA" id="ARBA00047899"/>
    </source>
</evidence>
<dbReference type="GO" id="GO:0004674">
    <property type="term" value="F:protein serine/threonine kinase activity"/>
    <property type="evidence" value="ECO:0007669"/>
    <property type="project" value="UniProtKB-KW"/>
</dbReference>
<dbReference type="STRING" id="653667.S9W2K8"/>
<dbReference type="InterPro" id="IPR000961">
    <property type="entry name" value="AGC-kinase_C"/>
</dbReference>
<name>S9W2K8_SCHCR</name>
<keyword evidence="7 10" id="KW-0067">ATP-binding</keyword>
<evidence type="ECO:0000259" key="13">
    <source>
        <dbReference type="PROSITE" id="PS51285"/>
    </source>
</evidence>
<dbReference type="GO" id="GO:0005524">
    <property type="term" value="F:ATP binding"/>
    <property type="evidence" value="ECO:0007669"/>
    <property type="project" value="UniProtKB-UniRule"/>
</dbReference>
<evidence type="ECO:0000256" key="7">
    <source>
        <dbReference type="ARBA" id="ARBA00022840"/>
    </source>
</evidence>
<keyword evidence="6 14" id="KW-0418">Kinase</keyword>
<comment type="catalytic activity">
    <reaction evidence="8">
        <text>L-threonyl-[protein] + ATP = O-phospho-L-threonyl-[protein] + ADP + H(+)</text>
        <dbReference type="Rhea" id="RHEA:46608"/>
        <dbReference type="Rhea" id="RHEA-COMP:11060"/>
        <dbReference type="Rhea" id="RHEA-COMP:11605"/>
        <dbReference type="ChEBI" id="CHEBI:15378"/>
        <dbReference type="ChEBI" id="CHEBI:30013"/>
        <dbReference type="ChEBI" id="CHEBI:30616"/>
        <dbReference type="ChEBI" id="CHEBI:61977"/>
        <dbReference type="ChEBI" id="CHEBI:456216"/>
        <dbReference type="EC" id="2.7.11.1"/>
    </reaction>
</comment>
<evidence type="ECO:0000256" key="5">
    <source>
        <dbReference type="ARBA" id="ARBA00022741"/>
    </source>
</evidence>
<dbReference type="GO" id="GO:0044732">
    <property type="term" value="C:mitotic spindle pole body"/>
    <property type="evidence" value="ECO:0007669"/>
    <property type="project" value="EnsemblFungi"/>
</dbReference>
<dbReference type="InterPro" id="IPR011009">
    <property type="entry name" value="Kinase-like_dom_sf"/>
</dbReference>
<dbReference type="FunFam" id="3.30.200.20:FF:000109">
    <property type="entry name" value="Non-specific serine/threonine protein kinase"/>
    <property type="match status" value="1"/>
</dbReference>
<dbReference type="eggNOG" id="KOG0605">
    <property type="taxonomic scope" value="Eukaryota"/>
</dbReference>
<evidence type="ECO:0000256" key="11">
    <source>
        <dbReference type="SAM" id="MobiDB-lite"/>
    </source>
</evidence>
<sequence length="600" mass="69233">MGQKDTFDLDLSSKLSSSANEKFDAYLKRHGLIEPNQSHPRRLTDALEDRMGELKLTNSPVAKENHADRSPQKSPSKIPIASPNPVAVERSRDRQHGSSRLFDSVGQAPSWNVGTMNLSLEELEKITRPKVKRMATICQMFFLDNYFEQLHYLNSRKQRLHLFEQQLSKESTTIRGELEKRYNGRERVYLRKRRTRISHGDFQTITQVGQGGYGSVWLAKKRDTKEIVALKVMNKSVLHKMDEIRHVLTERDILTSANSDWLVRLLYAFQDFSNIYLAMEFVPGGDFRTLLSNSGVLRDHHAKFYATEMFLAIDALHKLGYIHRDLKPENFLVGASGHIKLTDFGLSSGIISKQKIESMKVRLQEVNNVAVPERSMRERRQVFRTLLAQDPVYAHSVVGSPDYMAPEVLRGENYDYSVDYWSLGCILYECLSGFPPFSGSNVNETWSNLKNWKKCFQRPHYDDPRDLEFNWKDDAWDFVTNCITSPTYRYRSLNQVKQHPYFDQIQWDNVRAAYRPPFIPDLNSEIDAGYFDDFTNENDMSKYKEVHEKQAAIARMSNTFNKPRRNAFIGFTFKHQKNNHPIPSAGVPSLSGSSAFGTLL</sequence>
<dbReference type="CDD" id="cd21776">
    <property type="entry name" value="MobB_Sid2p-like"/>
    <property type="match status" value="1"/>
</dbReference>
<dbReference type="GO" id="GO:0035974">
    <property type="term" value="C:meiotic spindle pole body"/>
    <property type="evidence" value="ECO:0007669"/>
    <property type="project" value="EnsemblFungi"/>
</dbReference>
<dbReference type="GO" id="GO:0106310">
    <property type="term" value="F:protein serine kinase activity"/>
    <property type="evidence" value="ECO:0007669"/>
    <property type="project" value="RHEA"/>
</dbReference>
<dbReference type="PANTHER" id="PTHR24356:SF417">
    <property type="entry name" value="CELL CYCLE PROTEIN KINASE DBF2-RELATED"/>
    <property type="match status" value="1"/>
</dbReference>
<comment type="catalytic activity">
    <reaction evidence="9">
        <text>L-seryl-[protein] + ATP = O-phospho-L-seryl-[protein] + ADP + H(+)</text>
        <dbReference type="Rhea" id="RHEA:17989"/>
        <dbReference type="Rhea" id="RHEA-COMP:9863"/>
        <dbReference type="Rhea" id="RHEA-COMP:11604"/>
        <dbReference type="ChEBI" id="CHEBI:15378"/>
        <dbReference type="ChEBI" id="CHEBI:29999"/>
        <dbReference type="ChEBI" id="CHEBI:30616"/>
        <dbReference type="ChEBI" id="CHEBI:83421"/>
        <dbReference type="ChEBI" id="CHEBI:456216"/>
        <dbReference type="EC" id="2.7.11.1"/>
    </reaction>
</comment>
<dbReference type="Gene3D" id="1.10.510.10">
    <property type="entry name" value="Transferase(Phosphotransferase) domain 1"/>
    <property type="match status" value="1"/>
</dbReference>
<dbReference type="EC" id="2.7.11.1" evidence="1"/>
<dbReference type="GO" id="GO:0120105">
    <property type="term" value="C:mitotic actomyosin contractile ring, intermediate layer"/>
    <property type="evidence" value="ECO:0007669"/>
    <property type="project" value="EnsemblFungi"/>
</dbReference>
<dbReference type="GO" id="GO:1903473">
    <property type="term" value="P:positive regulation of mitotic actomyosin contractile ring contraction"/>
    <property type="evidence" value="ECO:0007669"/>
    <property type="project" value="EnsemblFungi"/>
</dbReference>
<dbReference type="Pfam" id="PF00433">
    <property type="entry name" value="Pkinase_C"/>
    <property type="match status" value="1"/>
</dbReference>
<dbReference type="FunFam" id="1.10.510.10:FF:000141">
    <property type="entry name" value="Non-specific serine/threonine protein kinase"/>
    <property type="match status" value="1"/>
</dbReference>
<dbReference type="PROSITE" id="PS51285">
    <property type="entry name" value="AGC_KINASE_CTER"/>
    <property type="match status" value="1"/>
</dbReference>
<dbReference type="InterPro" id="IPR017892">
    <property type="entry name" value="Pkinase_C"/>
</dbReference>
<accession>S9W2K8</accession>
<evidence type="ECO:0000256" key="10">
    <source>
        <dbReference type="PROSITE-ProRule" id="PRU10141"/>
    </source>
</evidence>
<keyword evidence="15" id="KW-1185">Reference proteome</keyword>
<organism evidence="14 15">
    <name type="scientific">Schizosaccharomyces cryophilus (strain OY26 / ATCC MYA-4695 / CBS 11777 / NBRC 106824 / NRRL Y48691)</name>
    <name type="common">Fission yeast</name>
    <dbReference type="NCBI Taxonomy" id="653667"/>
    <lineage>
        <taxon>Eukaryota</taxon>
        <taxon>Fungi</taxon>
        <taxon>Dikarya</taxon>
        <taxon>Ascomycota</taxon>
        <taxon>Taphrinomycotina</taxon>
        <taxon>Schizosaccharomycetes</taxon>
        <taxon>Schizosaccharomycetales</taxon>
        <taxon>Schizosaccharomycetaceae</taxon>
        <taxon>Schizosaccharomyces</taxon>
    </lineage>
</organism>
<evidence type="ECO:0000256" key="1">
    <source>
        <dbReference type="ARBA" id="ARBA00012513"/>
    </source>
</evidence>
<proteinExistence type="predicted"/>
<dbReference type="GO" id="GO:1902846">
    <property type="term" value="P:positive regulation of mitotic spindle elongation"/>
    <property type="evidence" value="ECO:0007669"/>
    <property type="project" value="EnsemblFungi"/>
</dbReference>
<protein>
    <recommendedName>
        <fullName evidence="1">non-specific serine/threonine protein kinase</fullName>
        <ecNumber evidence="1">2.7.11.1</ecNumber>
    </recommendedName>
</protein>
<evidence type="ECO:0000256" key="3">
    <source>
        <dbReference type="ARBA" id="ARBA00022553"/>
    </source>
</evidence>
<evidence type="ECO:0000313" key="14">
    <source>
        <dbReference type="EMBL" id="EPY52679.1"/>
    </source>
</evidence>
<dbReference type="Gene3D" id="3.30.200.20">
    <property type="entry name" value="Phosphorylase Kinase, domain 1"/>
    <property type="match status" value="1"/>
</dbReference>
<dbReference type="HOGENOM" id="CLU_000288_67_4_1"/>
<feature type="compositionally biased region" description="Basic and acidic residues" evidence="11">
    <location>
        <begin position="42"/>
        <end position="53"/>
    </location>
</feature>
<dbReference type="GO" id="GO:0031028">
    <property type="term" value="P:septation initiation signaling"/>
    <property type="evidence" value="ECO:0007669"/>
    <property type="project" value="EnsemblFungi"/>
</dbReference>
<keyword evidence="4" id="KW-0808">Transferase</keyword>
<dbReference type="PROSITE" id="PS00107">
    <property type="entry name" value="PROTEIN_KINASE_ATP"/>
    <property type="match status" value="1"/>
</dbReference>
<feature type="domain" description="Protein kinase" evidence="12">
    <location>
        <begin position="202"/>
        <end position="502"/>
    </location>
</feature>
<keyword evidence="3" id="KW-0597">Phosphoprotein</keyword>
<dbReference type="SMART" id="SM00220">
    <property type="entry name" value="S_TKc"/>
    <property type="match status" value="1"/>
</dbReference>
<feature type="compositionally biased region" description="Polar residues" evidence="11">
    <location>
        <begin position="590"/>
        <end position="600"/>
    </location>
</feature>
<dbReference type="AlphaFoldDB" id="S9W2K8"/>